<reference evidence="2" key="1">
    <citation type="journal article" name="DNA Res.">
        <title>The physiological potential of anammox bacteria as revealed by their core genome structure.</title>
        <authorList>
            <person name="Okubo T."/>
            <person name="Toyoda A."/>
            <person name="Fukuhara K."/>
            <person name="Uchiyama I."/>
            <person name="Harigaya Y."/>
            <person name="Kuroiwa M."/>
            <person name="Suzuki T."/>
            <person name="Murakami Y."/>
            <person name="Suwa Y."/>
            <person name="Takami H."/>
        </authorList>
    </citation>
    <scope>NUCLEOTIDE SEQUENCE</scope>
    <source>
        <strain evidence="2">317325-2</strain>
    </source>
</reference>
<name>A0A809S439_9BACT</name>
<accession>A0A809S439</accession>
<dbReference type="EMBL" id="AP021858">
    <property type="protein sequence ID" value="BBO23366.1"/>
    <property type="molecule type" value="Genomic_DNA"/>
</dbReference>
<sequence length="219" mass="24677">MSALLLAIALLQGPNTLTPDEAQQGWKLLFDGKTTQGWHNFKSKTVGPGWKVEDGILTSVDPATAGDIVTDEKFQWFELSLEFRLTKRGNSGVLFRVTDEGEQTWHSGPEIQIYDHVGDAPAEKTGWLYQLYSSPVDAARPPGEWNHLRLLVSPEKCRTHLNGTLYYEFVIDSPEFWKRVAESKFVRYPMFAKSKVGSIGIQGDHGVVSFRNVKIRPIQ</sequence>
<dbReference type="KEGG" id="npy:NPRO_09610"/>
<protein>
    <recommendedName>
        <fullName evidence="1">3-keto-alpha-glucoside-1,2-lyase/3-keto-2-hydroxy-glucal hydratase domain-containing protein</fullName>
    </recommendedName>
</protein>
<evidence type="ECO:0000313" key="3">
    <source>
        <dbReference type="Proteomes" id="UP000662873"/>
    </source>
</evidence>
<dbReference type="Gene3D" id="2.60.120.560">
    <property type="entry name" value="Exo-inulinase, domain 1"/>
    <property type="match status" value="1"/>
</dbReference>
<dbReference type="Proteomes" id="UP000662873">
    <property type="component" value="Chromosome"/>
</dbReference>
<dbReference type="GO" id="GO:0016787">
    <property type="term" value="F:hydrolase activity"/>
    <property type="evidence" value="ECO:0007669"/>
    <property type="project" value="InterPro"/>
</dbReference>
<proteinExistence type="predicted"/>
<organism evidence="2 3">
    <name type="scientific">Candidatus Nitrosymbiomonas proteolyticus</name>
    <dbReference type="NCBI Taxonomy" id="2608984"/>
    <lineage>
        <taxon>Bacteria</taxon>
        <taxon>Bacillati</taxon>
        <taxon>Armatimonadota</taxon>
        <taxon>Armatimonadota incertae sedis</taxon>
        <taxon>Candidatus Nitrosymbiomonas</taxon>
    </lineage>
</organism>
<dbReference type="InterPro" id="IPR010496">
    <property type="entry name" value="AL/BT2_dom"/>
</dbReference>
<evidence type="ECO:0000313" key="2">
    <source>
        <dbReference type="EMBL" id="BBO23366.1"/>
    </source>
</evidence>
<dbReference type="Pfam" id="PF06439">
    <property type="entry name" value="3keto-disac_hyd"/>
    <property type="match status" value="1"/>
</dbReference>
<gene>
    <name evidence="2" type="ORF">NPRO_09610</name>
</gene>
<feature type="domain" description="3-keto-alpha-glucoside-1,2-lyase/3-keto-2-hydroxy-glucal hydratase" evidence="1">
    <location>
        <begin position="25"/>
        <end position="216"/>
    </location>
</feature>
<evidence type="ECO:0000259" key="1">
    <source>
        <dbReference type="Pfam" id="PF06439"/>
    </source>
</evidence>
<dbReference type="AlphaFoldDB" id="A0A809S439"/>